<comment type="caution">
    <text evidence="3">The sequence shown here is derived from an EMBL/GenBank/DDBJ whole genome shotgun (WGS) entry which is preliminary data.</text>
</comment>
<dbReference type="InterPro" id="IPR002575">
    <property type="entry name" value="Aminoglycoside_PTrfase"/>
</dbReference>
<dbReference type="EC" id="2.7.1.-" evidence="3"/>
<feature type="region of interest" description="Disordered" evidence="1">
    <location>
        <begin position="1"/>
        <end position="20"/>
    </location>
</feature>
<dbReference type="GO" id="GO:0016740">
    <property type="term" value="F:transferase activity"/>
    <property type="evidence" value="ECO:0007669"/>
    <property type="project" value="UniProtKB-KW"/>
</dbReference>
<dbReference type="InterPro" id="IPR011009">
    <property type="entry name" value="Kinase-like_dom_sf"/>
</dbReference>
<dbReference type="Gene3D" id="3.90.1200.10">
    <property type="match status" value="1"/>
</dbReference>
<keyword evidence="3" id="KW-0808">Transferase</keyword>
<name>A0ABU7KNM6_9ACTN</name>
<evidence type="ECO:0000313" key="3">
    <source>
        <dbReference type="EMBL" id="MEE2050885.1"/>
    </source>
</evidence>
<gene>
    <name evidence="3" type="ORF">Q8A49_10295</name>
</gene>
<reference evidence="3 4" key="1">
    <citation type="submission" date="2023-07" db="EMBL/GenBank/DDBJ databases">
        <authorList>
            <person name="Girao M."/>
            <person name="Carvalho M.F."/>
        </authorList>
    </citation>
    <scope>NUCLEOTIDE SEQUENCE [LARGE SCALE GENOMIC DNA]</scope>
    <source>
        <strain evidence="3 4">66/93</strain>
    </source>
</reference>
<evidence type="ECO:0000256" key="1">
    <source>
        <dbReference type="SAM" id="MobiDB-lite"/>
    </source>
</evidence>
<dbReference type="RefSeq" id="WP_330158057.1">
    <property type="nucleotide sequence ID" value="NZ_BAAAJA010000008.1"/>
</dbReference>
<dbReference type="EMBL" id="JAUUCC010000020">
    <property type="protein sequence ID" value="MEE2050885.1"/>
    <property type="molecule type" value="Genomic_DNA"/>
</dbReference>
<organism evidence="3 4">
    <name type="scientific">Nocardiopsis tropica</name>
    <dbReference type="NCBI Taxonomy" id="109330"/>
    <lineage>
        <taxon>Bacteria</taxon>
        <taxon>Bacillati</taxon>
        <taxon>Actinomycetota</taxon>
        <taxon>Actinomycetes</taxon>
        <taxon>Streptosporangiales</taxon>
        <taxon>Nocardiopsidaceae</taxon>
        <taxon>Nocardiopsis</taxon>
    </lineage>
</organism>
<evidence type="ECO:0000259" key="2">
    <source>
        <dbReference type="Pfam" id="PF01636"/>
    </source>
</evidence>
<feature type="compositionally biased region" description="Basic and acidic residues" evidence="1">
    <location>
        <begin position="1"/>
        <end position="13"/>
    </location>
</feature>
<dbReference type="SUPFAM" id="SSF56112">
    <property type="entry name" value="Protein kinase-like (PK-like)"/>
    <property type="match status" value="1"/>
</dbReference>
<accession>A0ABU7KNM6</accession>
<feature type="domain" description="Aminoglycoside phosphotransferase" evidence="2">
    <location>
        <begin position="129"/>
        <end position="200"/>
    </location>
</feature>
<evidence type="ECO:0000313" key="4">
    <source>
        <dbReference type="Proteomes" id="UP001348641"/>
    </source>
</evidence>
<sequence>MTDRFRDEHDGRPAEPLVGDGVTPGIVRVGDTVRRPVRPFTATVQAYLAHLHRAGFTAAPVPLGVDGQGREVLTYVPGDVPREPLPAAAAGEDVLVALARLIRRLHGAADGWVPPSDAVWGGIPGTAAVDDSPVEGEPELVGHRDYCPGNVVFREGLPAALIDFDLARPTTRLYEIANALYWWVPLLDPRDRAPAFAGLDAAHRVAVFVDAYGASGRQRAELVPLATRMIHRFHRRARAAAASDPVFRRMWEEGVRDRMPRAEAWIAREGPAIAGRITP</sequence>
<proteinExistence type="predicted"/>
<dbReference type="Proteomes" id="UP001348641">
    <property type="component" value="Unassembled WGS sequence"/>
</dbReference>
<protein>
    <submittedName>
        <fullName evidence="3">Aminoglycoside phosphotransferase family protein</fullName>
        <ecNumber evidence="3">2.7.1.-</ecNumber>
    </submittedName>
</protein>
<dbReference type="Pfam" id="PF01636">
    <property type="entry name" value="APH"/>
    <property type="match status" value="1"/>
</dbReference>